<organism evidence="2 3">
    <name type="scientific">Goodea atripinnis</name>
    <dbReference type="NCBI Taxonomy" id="208336"/>
    <lineage>
        <taxon>Eukaryota</taxon>
        <taxon>Metazoa</taxon>
        <taxon>Chordata</taxon>
        <taxon>Craniata</taxon>
        <taxon>Vertebrata</taxon>
        <taxon>Euteleostomi</taxon>
        <taxon>Actinopterygii</taxon>
        <taxon>Neopterygii</taxon>
        <taxon>Teleostei</taxon>
        <taxon>Neoteleostei</taxon>
        <taxon>Acanthomorphata</taxon>
        <taxon>Ovalentaria</taxon>
        <taxon>Atherinomorphae</taxon>
        <taxon>Cyprinodontiformes</taxon>
        <taxon>Goodeidae</taxon>
        <taxon>Goodea</taxon>
    </lineage>
</organism>
<dbReference type="Proteomes" id="UP001476798">
    <property type="component" value="Unassembled WGS sequence"/>
</dbReference>
<dbReference type="PANTHER" id="PTHR23270:SF10">
    <property type="entry name" value="PROTEIN RRP5 HOMOLOG"/>
    <property type="match status" value="1"/>
</dbReference>
<protein>
    <recommendedName>
        <fullName evidence="1">S1 motif domain-containing protein</fullName>
    </recommendedName>
</protein>
<gene>
    <name evidence="2" type="ORF">GOODEAATRI_005368</name>
</gene>
<dbReference type="SUPFAM" id="SSF50249">
    <property type="entry name" value="Nucleic acid-binding proteins"/>
    <property type="match status" value="4"/>
</dbReference>
<dbReference type="SMART" id="SM00316">
    <property type="entry name" value="S1"/>
    <property type="match status" value="3"/>
</dbReference>
<dbReference type="InterPro" id="IPR045209">
    <property type="entry name" value="Rrp5"/>
</dbReference>
<sequence length="448" mass="50051">MASVEEDFPRGGTIKKTPESKIVVERSKVDNLFQGMLFLGCVKEVTDFEVTVSLPSGLQGFLSIRNICDSYTKLLSEQLDSDLETEVGQYVTFRVEEVKNGGRVVWLSSDLSTVAQACADTKHGWNLTNLLPGLRIKATIKKVTKHGLHLDFLSSFSGQVDFLHMEAGQESTYTEGLQRNHLKEPNDQANDNKVSAMAEHTCRILDFSLMDQIYFASLRRSVIDQQFYRYQDIHTGQVVEVLSVDVDNRKLCLTRKKALVESTLPLFLSYDDARPGLVSHGYIVCIKDFGCIVRFYNNIKGLVPLRELSSESIVSPEDIFYVGQVLKAKVLQCEPKKEKLLLSFKAVAEGETEESTKPQLDCEIGTAMSDKFISDATTAFKLGQTVIAKVTNLDEEKQRFLVTLKMSEVITSDGDARTRLMNGLQERKAVKEMLAVRGASVVSLYGVI</sequence>
<accession>A0ABV0PVG9</accession>
<dbReference type="EMBL" id="JAHRIO010090204">
    <property type="protein sequence ID" value="MEQ2187505.1"/>
    <property type="molecule type" value="Genomic_DNA"/>
</dbReference>
<comment type="caution">
    <text evidence="2">The sequence shown here is derived from an EMBL/GenBank/DDBJ whole genome shotgun (WGS) entry which is preliminary data.</text>
</comment>
<keyword evidence="3" id="KW-1185">Reference proteome</keyword>
<reference evidence="2 3" key="1">
    <citation type="submission" date="2021-06" db="EMBL/GenBank/DDBJ databases">
        <authorList>
            <person name="Palmer J.M."/>
        </authorList>
    </citation>
    <scope>NUCLEOTIDE SEQUENCE [LARGE SCALE GENOMIC DNA]</scope>
    <source>
        <strain evidence="2 3">GA_2019</strain>
        <tissue evidence="2">Muscle</tissue>
    </source>
</reference>
<dbReference type="CDD" id="cd05698">
    <property type="entry name" value="S1_Rrp5_repeat_hs6_sc5"/>
    <property type="match status" value="1"/>
</dbReference>
<dbReference type="InterPro" id="IPR012340">
    <property type="entry name" value="NA-bd_OB-fold"/>
</dbReference>
<dbReference type="Gene3D" id="2.40.50.140">
    <property type="entry name" value="Nucleic acid-binding proteins"/>
    <property type="match status" value="2"/>
</dbReference>
<feature type="domain" description="S1 motif" evidence="1">
    <location>
        <begin position="35"/>
        <end position="110"/>
    </location>
</feature>
<name>A0ABV0PVG9_9TELE</name>
<dbReference type="InterPro" id="IPR057302">
    <property type="entry name" value="Rrp5_S1"/>
</dbReference>
<evidence type="ECO:0000313" key="2">
    <source>
        <dbReference type="EMBL" id="MEQ2187505.1"/>
    </source>
</evidence>
<dbReference type="PROSITE" id="PS50126">
    <property type="entry name" value="S1"/>
    <property type="match status" value="2"/>
</dbReference>
<dbReference type="Pfam" id="PF23459">
    <property type="entry name" value="S1_RRP5"/>
    <property type="match status" value="1"/>
</dbReference>
<feature type="domain" description="S1 motif" evidence="1">
    <location>
        <begin position="276"/>
        <end position="345"/>
    </location>
</feature>
<dbReference type="InterPro" id="IPR003029">
    <property type="entry name" value="S1_domain"/>
</dbReference>
<evidence type="ECO:0000259" key="1">
    <source>
        <dbReference type="PROSITE" id="PS50126"/>
    </source>
</evidence>
<dbReference type="Pfam" id="PF00575">
    <property type="entry name" value="S1"/>
    <property type="match status" value="1"/>
</dbReference>
<dbReference type="PANTHER" id="PTHR23270">
    <property type="entry name" value="PROGRAMMED CELL DEATH PROTEIN 11 PRE-RRNA PROCESSING PROTEIN RRP5"/>
    <property type="match status" value="1"/>
</dbReference>
<evidence type="ECO:0000313" key="3">
    <source>
        <dbReference type="Proteomes" id="UP001476798"/>
    </source>
</evidence>
<proteinExistence type="predicted"/>